<evidence type="ECO:0000313" key="1">
    <source>
        <dbReference type="EMBL" id="RGP64209.1"/>
    </source>
</evidence>
<protein>
    <submittedName>
        <fullName evidence="1">Uncharacterized protein</fullName>
    </submittedName>
</protein>
<accession>A0A395RWL5</accession>
<proteinExistence type="predicted"/>
<gene>
    <name evidence="1" type="ORF">FSPOR_8028</name>
</gene>
<sequence>MVGSYTHSPFHILFKIFAKKDIWESIQRDSNDRFQKCFSREMLQTKFNRGRSRNIEWIDKDGPAILKKEDGYPGTTRNFMDIHRWNQKMTICRLLQGQEHKICIGSEEDHNGRKHLKTTVFYLLEWMDPATP</sequence>
<organism evidence="1 2">
    <name type="scientific">Fusarium sporotrichioides</name>
    <dbReference type="NCBI Taxonomy" id="5514"/>
    <lineage>
        <taxon>Eukaryota</taxon>
        <taxon>Fungi</taxon>
        <taxon>Dikarya</taxon>
        <taxon>Ascomycota</taxon>
        <taxon>Pezizomycotina</taxon>
        <taxon>Sordariomycetes</taxon>
        <taxon>Hypocreomycetidae</taxon>
        <taxon>Hypocreales</taxon>
        <taxon>Nectriaceae</taxon>
        <taxon>Fusarium</taxon>
    </lineage>
</organism>
<name>A0A395RWL5_FUSSP</name>
<reference evidence="1 2" key="1">
    <citation type="journal article" date="2018" name="PLoS Pathog.">
        <title>Evolution of structural diversity of trichothecenes, a family of toxins produced by plant pathogenic and entomopathogenic fungi.</title>
        <authorList>
            <person name="Proctor R.H."/>
            <person name="McCormick S.P."/>
            <person name="Kim H.S."/>
            <person name="Cardoza R.E."/>
            <person name="Stanley A.M."/>
            <person name="Lindo L."/>
            <person name="Kelly A."/>
            <person name="Brown D.W."/>
            <person name="Lee T."/>
            <person name="Vaughan M.M."/>
            <person name="Alexander N.J."/>
            <person name="Busman M."/>
            <person name="Gutierrez S."/>
        </authorList>
    </citation>
    <scope>NUCLEOTIDE SEQUENCE [LARGE SCALE GENOMIC DNA]</scope>
    <source>
        <strain evidence="1 2">NRRL 3299</strain>
    </source>
</reference>
<evidence type="ECO:0000313" key="2">
    <source>
        <dbReference type="Proteomes" id="UP000266152"/>
    </source>
</evidence>
<dbReference type="AlphaFoldDB" id="A0A395RWL5"/>
<dbReference type="EMBL" id="PXOF01000118">
    <property type="protein sequence ID" value="RGP64209.1"/>
    <property type="molecule type" value="Genomic_DNA"/>
</dbReference>
<dbReference type="Proteomes" id="UP000266152">
    <property type="component" value="Unassembled WGS sequence"/>
</dbReference>
<comment type="caution">
    <text evidence="1">The sequence shown here is derived from an EMBL/GenBank/DDBJ whole genome shotgun (WGS) entry which is preliminary data.</text>
</comment>
<keyword evidence="2" id="KW-1185">Reference proteome</keyword>